<accession>A0A2T9WMA4</accession>
<organism evidence="3">
    <name type="scientific">Nanobsidianus stetteri</name>
    <dbReference type="NCBI Taxonomy" id="1294122"/>
    <lineage>
        <taxon>Archaea</taxon>
        <taxon>Nanobdellota</taxon>
        <taxon>Candidatus Nanoarchaeia</taxon>
        <taxon>Nanoarchaeales</taxon>
        <taxon>Nanopusillaceae</taxon>
        <taxon>Candidatus Nanobsidianus</taxon>
    </lineage>
</organism>
<dbReference type="AlphaFoldDB" id="A0A2T9WMA4"/>
<dbReference type="EMBL" id="QEFP01000001">
    <property type="protein sequence ID" value="PVU68945.1"/>
    <property type="molecule type" value="Genomic_DNA"/>
</dbReference>
<reference evidence="3" key="2">
    <citation type="submission" date="2017-05" db="EMBL/GenBank/DDBJ databases">
        <authorList>
            <person name="Song R."/>
            <person name="Chenine A.L."/>
            <person name="Ruprecht R.M."/>
        </authorList>
    </citation>
    <scope>NUCLEOTIDE SEQUENCE</scope>
    <source>
        <strain evidence="3">SCGC AB-777_F03</strain>
    </source>
</reference>
<proteinExistence type="predicted"/>
<gene>
    <name evidence="2" type="ORF">DDW03_000770</name>
    <name evidence="3" type="ORF">DDW03_00240</name>
</gene>
<dbReference type="EMBL" id="QEFP02000004">
    <property type="protein sequence ID" value="MCC5446935.1"/>
    <property type="molecule type" value="Genomic_DNA"/>
</dbReference>
<reference evidence="2" key="3">
    <citation type="submission" date="2017-05" db="EMBL/GenBank/DDBJ databases">
        <authorList>
            <person name="Munson-Mcgee J.H."/>
        </authorList>
    </citation>
    <scope>NUCLEOTIDE SEQUENCE</scope>
    <source>
        <strain evidence="2">SCGC AB-777_F03</strain>
    </source>
</reference>
<keyword evidence="1" id="KW-0472">Membrane</keyword>
<protein>
    <submittedName>
        <fullName evidence="3">Uncharacterized protein</fullName>
    </submittedName>
</protein>
<feature type="transmembrane region" description="Helical" evidence="1">
    <location>
        <begin position="7"/>
        <end position="28"/>
    </location>
</feature>
<dbReference type="Proteomes" id="UP000245509">
    <property type="component" value="Unassembled WGS sequence"/>
</dbReference>
<comment type="caution">
    <text evidence="3">The sequence shown here is derived from an EMBL/GenBank/DDBJ whole genome shotgun (WGS) entry which is preliminary data.</text>
</comment>
<name>A0A2T9WMA4_NANST</name>
<keyword evidence="1" id="KW-1133">Transmembrane helix</keyword>
<evidence type="ECO:0000313" key="2">
    <source>
        <dbReference type="EMBL" id="MCC5446935.1"/>
    </source>
</evidence>
<sequence>MDKKETIIVGIILLILLALGFIIAPLLYPINNNQNLNQNQLYQISQIAQYCQALCIYAKYNLSINNLSNTCLVSENSILYQSWISYPNAYNWGCEVSDNNLNLCNNSNYIVLDDNCSIINIYYQNKQLNIT</sequence>
<reference evidence="3" key="1">
    <citation type="journal article" date="2015" name="Appl. Environ. Microbiol.">
        <title>Nanoarchaeota, Their Sulfolobales Host, and Nanoarchaeota Virus Distribution across Yellowstone National Park Hot Springs.</title>
        <authorList>
            <person name="Munson-McGee J.H."/>
            <person name="Field E.K."/>
            <person name="Bateson M."/>
            <person name="Rooney C."/>
            <person name="Stepanauskas R."/>
            <person name="Young M.J."/>
        </authorList>
    </citation>
    <scope>NUCLEOTIDE SEQUENCE [LARGE SCALE GENOMIC DNA]</scope>
    <source>
        <strain evidence="3">SCGC AB-777_F03</strain>
    </source>
</reference>
<dbReference type="RefSeq" id="WP_228615164.1">
    <property type="nucleotide sequence ID" value="NZ_QEFP02000004.1"/>
</dbReference>
<evidence type="ECO:0000313" key="3">
    <source>
        <dbReference type="EMBL" id="PVU68945.1"/>
    </source>
</evidence>
<keyword evidence="1" id="KW-0812">Transmembrane</keyword>
<reference evidence="2" key="4">
    <citation type="submission" date="2021-11" db="EMBL/GenBank/DDBJ databases">
        <authorList>
            <person name="Munson-Mcgee J."/>
            <person name="Field E."/>
            <person name="Bateson M."/>
            <person name="Rooney C."/>
            <person name="Stepanauskas R."/>
            <person name="Young M."/>
        </authorList>
    </citation>
    <scope>NUCLEOTIDE SEQUENCE</scope>
    <source>
        <strain evidence="2">SCGC AB-777_F03</strain>
    </source>
</reference>
<evidence type="ECO:0000256" key="1">
    <source>
        <dbReference type="SAM" id="Phobius"/>
    </source>
</evidence>